<name>A0A0D6QZ28_ARACU</name>
<feature type="domain" description="CRAL-TRIO" evidence="1">
    <location>
        <begin position="82"/>
        <end position="250"/>
    </location>
</feature>
<dbReference type="SUPFAM" id="SSF46938">
    <property type="entry name" value="CRAL/TRIO N-terminal domain"/>
    <property type="match status" value="1"/>
</dbReference>
<dbReference type="InterPro" id="IPR036865">
    <property type="entry name" value="CRAL-TRIO_dom_sf"/>
</dbReference>
<dbReference type="PROSITE" id="PS50191">
    <property type="entry name" value="CRAL_TRIO"/>
    <property type="match status" value="1"/>
</dbReference>
<evidence type="ECO:0000259" key="1">
    <source>
        <dbReference type="PROSITE" id="PS50191"/>
    </source>
</evidence>
<dbReference type="Pfam" id="PF03765">
    <property type="entry name" value="CRAL_TRIO_N"/>
    <property type="match status" value="1"/>
</dbReference>
<reference evidence="2" key="1">
    <citation type="submission" date="2015-03" db="EMBL/GenBank/DDBJ databases">
        <title>A transcriptome of Araucaria cunninghamii, an australian fine timber species.</title>
        <authorList>
            <person name="Jing Yi C.J.Y."/>
            <person name="Yin San L.Y.S."/>
            <person name="Abdul Karim S.S."/>
            <person name="Wan Azmi N.N."/>
            <person name="Hercus R.R."/>
            <person name="Croft L.L."/>
        </authorList>
    </citation>
    <scope>NUCLEOTIDE SEQUENCE</scope>
    <source>
        <strain evidence="2">MI0301</strain>
        <tissue evidence="2">Leaf</tissue>
    </source>
</reference>
<organism evidence="2">
    <name type="scientific">Araucaria cunninghamii</name>
    <name type="common">Hoop pine</name>
    <name type="synonym">Moreton Bay pine</name>
    <dbReference type="NCBI Taxonomy" id="56994"/>
    <lineage>
        <taxon>Eukaryota</taxon>
        <taxon>Viridiplantae</taxon>
        <taxon>Streptophyta</taxon>
        <taxon>Embryophyta</taxon>
        <taxon>Tracheophyta</taxon>
        <taxon>Spermatophyta</taxon>
        <taxon>Pinopsida</taxon>
        <taxon>Pinidae</taxon>
        <taxon>Conifers II</taxon>
        <taxon>Araucariales</taxon>
        <taxon>Araucariaceae</taxon>
        <taxon>Araucaria</taxon>
    </lineage>
</organism>
<dbReference type="SUPFAM" id="SSF52087">
    <property type="entry name" value="CRAL/TRIO domain"/>
    <property type="match status" value="1"/>
</dbReference>
<dbReference type="AlphaFoldDB" id="A0A0D6QZ28"/>
<sequence>MGSDSSDAIREFEALMDKVDEPLKKTFENMHQGYLQQTLERFLKAREGNVDKAHKMLVDCLNWRLQNDIDNILAKPIEPIEVYNIVRESHLIGMTGYSKKGLPVFALGVGLSMFDKASVDKYVQSHIQINEYRDRVILPEASKKHGRYIGSCLKVMDMTGLKLSALSRIKISTAISTIDDLNYPEKTETYYIVNAPYVFSACWKVVRPLLQERTRRKIRVLEGSGREELLKVMDYEVLPQFSNRENSGSSKHNNGRTSDCFSLKHPFHFELYNYIKQQASKTKPIVPIKMDSFHVEVPDDPEGTIIAQTLESELHKLEGEEKVGNAVHNLKINDRTLSRSESADRK</sequence>
<dbReference type="PANTHER" id="PTHR46226">
    <property type="entry name" value="CRAL-TRIO DOMAIN-CONTAINING PROTEIN"/>
    <property type="match status" value="1"/>
</dbReference>
<dbReference type="InterPro" id="IPR001251">
    <property type="entry name" value="CRAL-TRIO_dom"/>
</dbReference>
<evidence type="ECO:0000313" key="2">
    <source>
        <dbReference type="EMBL" id="JAG95696.1"/>
    </source>
</evidence>
<dbReference type="EMBL" id="GCKF01039775">
    <property type="protein sequence ID" value="JAG95696.1"/>
    <property type="molecule type" value="Transcribed_RNA"/>
</dbReference>
<dbReference type="CDD" id="cd00170">
    <property type="entry name" value="SEC14"/>
    <property type="match status" value="1"/>
</dbReference>
<dbReference type="PANTHER" id="PTHR46226:SF6">
    <property type="entry name" value="SEC14P-LIKE PHOSPHATIDYLINOSITOL TRANSFER FAMILY PROTEIN"/>
    <property type="match status" value="1"/>
</dbReference>
<dbReference type="SMART" id="SM01100">
    <property type="entry name" value="CRAL_TRIO_N"/>
    <property type="match status" value="1"/>
</dbReference>
<dbReference type="Pfam" id="PF00650">
    <property type="entry name" value="CRAL_TRIO"/>
    <property type="match status" value="1"/>
</dbReference>
<dbReference type="SMART" id="SM00516">
    <property type="entry name" value="SEC14"/>
    <property type="match status" value="1"/>
</dbReference>
<dbReference type="InterPro" id="IPR011074">
    <property type="entry name" value="CRAL/TRIO_N_dom"/>
</dbReference>
<dbReference type="Gene3D" id="3.40.525.10">
    <property type="entry name" value="CRAL-TRIO lipid binding domain"/>
    <property type="match status" value="1"/>
</dbReference>
<protein>
    <recommendedName>
        <fullName evidence="1">CRAL-TRIO domain-containing protein</fullName>
    </recommendedName>
</protein>
<dbReference type="InterPro" id="IPR036273">
    <property type="entry name" value="CRAL/TRIO_N_dom_sf"/>
</dbReference>
<proteinExistence type="predicted"/>
<accession>A0A0D6QZ28</accession>